<dbReference type="GO" id="GO:0016787">
    <property type="term" value="F:hydrolase activity"/>
    <property type="evidence" value="ECO:0007669"/>
    <property type="project" value="InterPro"/>
</dbReference>
<dbReference type="STRING" id="1285928.SAMN04487894_102430"/>
<reference evidence="3" key="1">
    <citation type="submission" date="2016-10" db="EMBL/GenBank/DDBJ databases">
        <authorList>
            <person name="Varghese N."/>
            <person name="Submissions S."/>
        </authorList>
    </citation>
    <scope>NUCLEOTIDE SEQUENCE [LARGE SCALE GENOMIC DNA]</scope>
    <source>
        <strain evidence="3">DSM 25811 / CCM 8410 / LMG 26954 / E90</strain>
    </source>
</reference>
<organism evidence="2 3">
    <name type="scientific">Niabella drilacis (strain DSM 25811 / CCM 8410 / CCUG 62505 / LMG 26954 / E90)</name>
    <dbReference type="NCBI Taxonomy" id="1285928"/>
    <lineage>
        <taxon>Bacteria</taxon>
        <taxon>Pseudomonadati</taxon>
        <taxon>Bacteroidota</taxon>
        <taxon>Chitinophagia</taxon>
        <taxon>Chitinophagales</taxon>
        <taxon>Chitinophagaceae</taxon>
        <taxon>Niabella</taxon>
    </lineage>
</organism>
<name>A0A1G6LQZ5_NIADE</name>
<dbReference type="OrthoDB" id="9816081at2"/>
<dbReference type="Proteomes" id="UP000198757">
    <property type="component" value="Unassembled WGS sequence"/>
</dbReference>
<dbReference type="SUPFAM" id="SSF56300">
    <property type="entry name" value="Metallo-dependent phosphatases"/>
    <property type="match status" value="1"/>
</dbReference>
<evidence type="ECO:0000313" key="2">
    <source>
        <dbReference type="EMBL" id="SDC45611.1"/>
    </source>
</evidence>
<protein>
    <submittedName>
        <fullName evidence="2">3',5'-cyclic AMP phosphodiesterase CpdA</fullName>
    </submittedName>
</protein>
<dbReference type="Pfam" id="PF00149">
    <property type="entry name" value="Metallophos"/>
    <property type="match status" value="1"/>
</dbReference>
<evidence type="ECO:0000313" key="3">
    <source>
        <dbReference type="Proteomes" id="UP000198757"/>
    </source>
</evidence>
<dbReference type="PANTHER" id="PTHR43143:SF1">
    <property type="entry name" value="SERINE_THREONINE-PROTEIN PHOSPHATASE CPPED1"/>
    <property type="match status" value="1"/>
</dbReference>
<gene>
    <name evidence="2" type="ORF">SAMN04487894_102430</name>
</gene>
<keyword evidence="3" id="KW-1185">Reference proteome</keyword>
<dbReference type="RefSeq" id="WP_090389037.1">
    <property type="nucleotide sequence ID" value="NZ_FMZO01000002.1"/>
</dbReference>
<proteinExistence type="predicted"/>
<dbReference type="AlphaFoldDB" id="A0A1G6LQZ5"/>
<dbReference type="EMBL" id="FMZO01000002">
    <property type="protein sequence ID" value="SDC45611.1"/>
    <property type="molecule type" value="Genomic_DNA"/>
</dbReference>
<evidence type="ECO:0000259" key="1">
    <source>
        <dbReference type="Pfam" id="PF00149"/>
    </source>
</evidence>
<dbReference type="InterPro" id="IPR029052">
    <property type="entry name" value="Metallo-depent_PP-like"/>
</dbReference>
<dbReference type="InterPro" id="IPR051918">
    <property type="entry name" value="STPP_CPPED1"/>
</dbReference>
<feature type="domain" description="Calcineurin-like phosphoesterase" evidence="1">
    <location>
        <begin position="40"/>
        <end position="215"/>
    </location>
</feature>
<dbReference type="PANTHER" id="PTHR43143">
    <property type="entry name" value="METALLOPHOSPHOESTERASE, CALCINEURIN SUPERFAMILY"/>
    <property type="match status" value="1"/>
</dbReference>
<sequence length="271" mass="30908">MKRKEFLKIAGPAFLLLANGNIVRAGEQAGDLLKKKKRVRFALASDLHYGQPGTDYDRFLKNAIARINEEHAKAPFDFCMLNGDIVHNDPVHYPAAKALIEQLKMPYYVTPGNHDMVTPERWQRIWNRPVNYDFAVNGTVFLAGTTSNEKGEYICPDLQWMAAKLEQYKKARNLFVIVHINPAKLTTHGIDCPEFLALLKRYKNVRAVFNGHDHDEDGIKKKLDIPFVFDAHVGGNWGTPYQGFRVVELLADESVLTYIMNPVERLNEARL</sequence>
<dbReference type="InterPro" id="IPR004843">
    <property type="entry name" value="Calcineurin-like_PHP"/>
</dbReference>
<dbReference type="Gene3D" id="3.60.21.10">
    <property type="match status" value="1"/>
</dbReference>
<accession>A0A1G6LQZ5</accession>